<gene>
    <name evidence="1" type="ORF">SMRZ_LOCUS3222</name>
</gene>
<evidence type="ECO:0000313" key="2">
    <source>
        <dbReference type="Proteomes" id="UP000277204"/>
    </source>
</evidence>
<keyword evidence="2" id="KW-1185">Reference proteome</keyword>
<dbReference type="EMBL" id="UZAI01000899">
    <property type="protein sequence ID" value="VDO57422.1"/>
    <property type="molecule type" value="Genomic_DNA"/>
</dbReference>
<reference evidence="1 2" key="1">
    <citation type="submission" date="2018-11" db="EMBL/GenBank/DDBJ databases">
        <authorList>
            <consortium name="Pathogen Informatics"/>
        </authorList>
    </citation>
    <scope>NUCLEOTIDE SEQUENCE [LARGE SCALE GENOMIC DNA]</scope>
    <source>
        <strain evidence="1 2">Zambia</strain>
    </source>
</reference>
<sequence length="67" mass="7451">MALLVSSSTLTSLITSTVNLSSTIVVFNSNGLEVRRRLCFMPSLRELILRRDEDEELLVVIESPVVS</sequence>
<organism evidence="1 2">
    <name type="scientific">Schistosoma margrebowiei</name>
    <dbReference type="NCBI Taxonomy" id="48269"/>
    <lineage>
        <taxon>Eukaryota</taxon>
        <taxon>Metazoa</taxon>
        <taxon>Spiralia</taxon>
        <taxon>Lophotrochozoa</taxon>
        <taxon>Platyhelminthes</taxon>
        <taxon>Trematoda</taxon>
        <taxon>Digenea</taxon>
        <taxon>Strigeidida</taxon>
        <taxon>Schistosomatoidea</taxon>
        <taxon>Schistosomatidae</taxon>
        <taxon>Schistosoma</taxon>
    </lineage>
</organism>
<proteinExistence type="predicted"/>
<evidence type="ECO:0000313" key="1">
    <source>
        <dbReference type="EMBL" id="VDO57422.1"/>
    </source>
</evidence>
<dbReference type="Proteomes" id="UP000277204">
    <property type="component" value="Unassembled WGS sequence"/>
</dbReference>
<dbReference type="AlphaFoldDB" id="A0A183LHE7"/>
<name>A0A183LHE7_9TREM</name>
<accession>A0A183LHE7</accession>
<protein>
    <submittedName>
        <fullName evidence="1">Uncharacterized protein</fullName>
    </submittedName>
</protein>